<dbReference type="RefSeq" id="WP_093313884.1">
    <property type="nucleotide sequence ID" value="NZ_FOZG01000001.1"/>
</dbReference>
<keyword evidence="4" id="KW-1185">Reference proteome</keyword>
<protein>
    <submittedName>
        <fullName evidence="3">SnoaL-like domain-containing protein</fullName>
    </submittedName>
</protein>
<gene>
    <name evidence="3" type="ORF">SAMN05192580_1582</name>
</gene>
<evidence type="ECO:0000259" key="2">
    <source>
        <dbReference type="Pfam" id="PF13577"/>
    </source>
</evidence>
<accession>A0A1I6KDX6</accession>
<reference evidence="3 4" key="1">
    <citation type="submission" date="2016-10" db="EMBL/GenBank/DDBJ databases">
        <authorList>
            <person name="de Groot N.N."/>
        </authorList>
    </citation>
    <scope>NUCLEOTIDE SEQUENCE [LARGE SCALE GENOMIC DNA]</scope>
    <source>
        <strain evidence="3 4">S5-249</strain>
    </source>
</reference>
<name>A0A1I6KDX6_9SPHN</name>
<organism evidence="3 4">
    <name type="scientific">Sphingomonas jatrophae</name>
    <dbReference type="NCBI Taxonomy" id="1166337"/>
    <lineage>
        <taxon>Bacteria</taxon>
        <taxon>Pseudomonadati</taxon>
        <taxon>Pseudomonadota</taxon>
        <taxon>Alphaproteobacteria</taxon>
        <taxon>Sphingomonadales</taxon>
        <taxon>Sphingomonadaceae</taxon>
        <taxon>Sphingomonas</taxon>
    </lineage>
</organism>
<dbReference type="OrthoDB" id="7585039at2"/>
<dbReference type="EMBL" id="FOZG01000001">
    <property type="protein sequence ID" value="SFR89060.1"/>
    <property type="molecule type" value="Genomic_DNA"/>
</dbReference>
<dbReference type="Proteomes" id="UP000198824">
    <property type="component" value="Unassembled WGS sequence"/>
</dbReference>
<dbReference type="InterPro" id="IPR032710">
    <property type="entry name" value="NTF2-like_dom_sf"/>
</dbReference>
<dbReference type="PROSITE" id="PS51318">
    <property type="entry name" value="TAT"/>
    <property type="match status" value="1"/>
</dbReference>
<proteinExistence type="predicted"/>
<evidence type="ECO:0000313" key="3">
    <source>
        <dbReference type="EMBL" id="SFR89060.1"/>
    </source>
</evidence>
<dbReference type="STRING" id="1166337.SAMN05192580_1582"/>
<dbReference type="Gene3D" id="3.10.450.50">
    <property type="match status" value="1"/>
</dbReference>
<sequence>MTEESPNLRRRSLWSLVALPVGFAAAASAAKAAPRDDAAARLDRLEAKDACQSVLFDYARANDRIDEALLLSCFWPESQHHHGGFKGRSVEFAGFALKVLRGTKYTAHHISNVAIEVKGDQALSECYYFAHHRRDAKAGGEEDAFFEGRYLDRFERRGGVWKIIQRRGLADYSTVVPATTPYAAWPAGQHSERMPDDDYYAMRRAFQAR</sequence>
<dbReference type="InterPro" id="IPR006311">
    <property type="entry name" value="TAT_signal"/>
</dbReference>
<evidence type="ECO:0000256" key="1">
    <source>
        <dbReference type="SAM" id="SignalP"/>
    </source>
</evidence>
<feature type="signal peptide" evidence="1">
    <location>
        <begin position="1"/>
        <end position="32"/>
    </location>
</feature>
<dbReference type="AlphaFoldDB" id="A0A1I6KDX6"/>
<feature type="chain" id="PRO_5011619236" evidence="1">
    <location>
        <begin position="33"/>
        <end position="209"/>
    </location>
</feature>
<evidence type="ECO:0000313" key="4">
    <source>
        <dbReference type="Proteomes" id="UP000198824"/>
    </source>
</evidence>
<dbReference type="Pfam" id="PF13577">
    <property type="entry name" value="SnoaL_4"/>
    <property type="match status" value="1"/>
</dbReference>
<dbReference type="InterPro" id="IPR037401">
    <property type="entry name" value="SnoaL-like"/>
</dbReference>
<keyword evidence="1" id="KW-0732">Signal</keyword>
<dbReference type="SUPFAM" id="SSF54427">
    <property type="entry name" value="NTF2-like"/>
    <property type="match status" value="1"/>
</dbReference>
<feature type="domain" description="SnoaL-like" evidence="2">
    <location>
        <begin position="44"/>
        <end position="167"/>
    </location>
</feature>